<feature type="signal peptide" evidence="2">
    <location>
        <begin position="1"/>
        <end position="21"/>
    </location>
</feature>
<name>A0A255Z5M6_9SPHN</name>
<keyword evidence="1" id="KW-0472">Membrane</keyword>
<evidence type="ECO:0000256" key="1">
    <source>
        <dbReference type="SAM" id="Phobius"/>
    </source>
</evidence>
<evidence type="ECO:0000256" key="2">
    <source>
        <dbReference type="SAM" id="SignalP"/>
    </source>
</evidence>
<keyword evidence="4" id="KW-1185">Reference proteome</keyword>
<feature type="transmembrane region" description="Helical" evidence="1">
    <location>
        <begin position="86"/>
        <end position="106"/>
    </location>
</feature>
<accession>A0A255Z5M6</accession>
<feature type="transmembrane region" description="Helical" evidence="1">
    <location>
        <begin position="63"/>
        <end position="80"/>
    </location>
</feature>
<proteinExistence type="predicted"/>
<keyword evidence="2" id="KW-0732">Signal</keyword>
<protein>
    <recommendedName>
        <fullName evidence="5">DUF423 domain-containing protein</fullName>
    </recommendedName>
</protein>
<keyword evidence="1" id="KW-1133">Transmembrane helix</keyword>
<dbReference type="RefSeq" id="WP_094472334.1">
    <property type="nucleotide sequence ID" value="NZ_NOXT01000041.1"/>
</dbReference>
<reference evidence="3 4" key="1">
    <citation type="submission" date="2017-07" db="EMBL/GenBank/DDBJ databases">
        <title>Sandarakinorhabdus cyanobacteriorum sp. nov., a novel bacterium isolated from cyanobacterial aggregates in a eutrophic lake.</title>
        <authorList>
            <person name="Cai H."/>
        </authorList>
    </citation>
    <scope>NUCLEOTIDE SEQUENCE [LARGE SCALE GENOMIC DNA]</scope>
    <source>
        <strain evidence="3 4">TH057</strain>
    </source>
</reference>
<evidence type="ECO:0000313" key="4">
    <source>
        <dbReference type="Proteomes" id="UP000216991"/>
    </source>
</evidence>
<evidence type="ECO:0008006" key="5">
    <source>
        <dbReference type="Google" id="ProtNLM"/>
    </source>
</evidence>
<sequence length="116" mass="11756">MMLGALAAATGALAVMLSAHLANHLPNVDLVRFGQIQTIHAMATISCATFINAGAVHARRAPPFFLGGILLVAIAAGLSVGRASAAQLFGLTGALALVLGWLLLIASTKDIGSIKK</sequence>
<gene>
    <name evidence="3" type="ORF">CHU93_00865</name>
</gene>
<evidence type="ECO:0000313" key="3">
    <source>
        <dbReference type="EMBL" id="OYQ36749.1"/>
    </source>
</evidence>
<dbReference type="EMBL" id="NOXT01000041">
    <property type="protein sequence ID" value="OYQ36749.1"/>
    <property type="molecule type" value="Genomic_DNA"/>
</dbReference>
<comment type="caution">
    <text evidence="3">The sequence shown here is derived from an EMBL/GenBank/DDBJ whole genome shotgun (WGS) entry which is preliminary data.</text>
</comment>
<organism evidence="3 4">
    <name type="scientific">Sandarakinorhabdus cyanobacteriorum</name>
    <dbReference type="NCBI Taxonomy" id="1981098"/>
    <lineage>
        <taxon>Bacteria</taxon>
        <taxon>Pseudomonadati</taxon>
        <taxon>Pseudomonadota</taxon>
        <taxon>Alphaproteobacteria</taxon>
        <taxon>Sphingomonadales</taxon>
        <taxon>Sphingosinicellaceae</taxon>
        <taxon>Sandarakinorhabdus</taxon>
    </lineage>
</organism>
<keyword evidence="1" id="KW-0812">Transmembrane</keyword>
<feature type="chain" id="PRO_5012829824" description="DUF423 domain-containing protein" evidence="2">
    <location>
        <begin position="22"/>
        <end position="116"/>
    </location>
</feature>
<feature type="transmembrane region" description="Helical" evidence="1">
    <location>
        <begin position="38"/>
        <end position="56"/>
    </location>
</feature>
<dbReference type="AlphaFoldDB" id="A0A255Z5M6"/>
<dbReference type="OrthoDB" id="7597315at2"/>
<dbReference type="Proteomes" id="UP000216991">
    <property type="component" value="Unassembled WGS sequence"/>
</dbReference>